<evidence type="ECO:0000313" key="2">
    <source>
        <dbReference type="Proteomes" id="UP001303889"/>
    </source>
</evidence>
<gene>
    <name evidence="1" type="ORF">C8A05DRAFT_14036</name>
</gene>
<sequence length="73" mass="8521">MVPGRIPTYRLRSDLLAAYFRTQFPGYTSFNIELSTDDSAFYSFETPEALTQAQKDYIDEHVRLGVEEYRVFS</sequence>
<name>A0AAN6RVJ0_9PEZI</name>
<comment type="caution">
    <text evidence="1">The sequence shown here is derived from an EMBL/GenBank/DDBJ whole genome shotgun (WGS) entry which is preliminary data.</text>
</comment>
<keyword evidence="2" id="KW-1185">Reference proteome</keyword>
<proteinExistence type="predicted"/>
<reference evidence="1" key="2">
    <citation type="submission" date="2023-05" db="EMBL/GenBank/DDBJ databases">
        <authorList>
            <consortium name="Lawrence Berkeley National Laboratory"/>
            <person name="Steindorff A."/>
            <person name="Hensen N."/>
            <person name="Bonometti L."/>
            <person name="Westerberg I."/>
            <person name="Brannstrom I.O."/>
            <person name="Guillou S."/>
            <person name="Cros-Aarteil S."/>
            <person name="Calhoun S."/>
            <person name="Haridas S."/>
            <person name="Kuo A."/>
            <person name="Mondo S."/>
            <person name="Pangilinan J."/>
            <person name="Riley R."/>
            <person name="Labutti K."/>
            <person name="Andreopoulos B."/>
            <person name="Lipzen A."/>
            <person name="Chen C."/>
            <person name="Yanf M."/>
            <person name="Daum C."/>
            <person name="Ng V."/>
            <person name="Clum A."/>
            <person name="Ohm R."/>
            <person name="Martin F."/>
            <person name="Silar P."/>
            <person name="Natvig D."/>
            <person name="Lalanne C."/>
            <person name="Gautier V."/>
            <person name="Ament-Velasquez S.L."/>
            <person name="Kruys A."/>
            <person name="Hutchinson M.I."/>
            <person name="Powell A.J."/>
            <person name="Barry K."/>
            <person name="Miller A.N."/>
            <person name="Grigoriev I.V."/>
            <person name="Debuchy R."/>
            <person name="Gladieux P."/>
            <person name="Thoren M.H."/>
            <person name="Johannesson H."/>
        </authorList>
    </citation>
    <scope>NUCLEOTIDE SEQUENCE</scope>
    <source>
        <strain evidence="1">CBS 103.79</strain>
    </source>
</reference>
<protein>
    <submittedName>
        <fullName evidence="1">Uncharacterized protein</fullName>
    </submittedName>
</protein>
<dbReference type="Proteomes" id="UP001303889">
    <property type="component" value="Unassembled WGS sequence"/>
</dbReference>
<accession>A0AAN6RVJ0</accession>
<evidence type="ECO:0000313" key="1">
    <source>
        <dbReference type="EMBL" id="KAK3904038.1"/>
    </source>
</evidence>
<dbReference type="EMBL" id="MU855416">
    <property type="protein sequence ID" value="KAK3904038.1"/>
    <property type="molecule type" value="Genomic_DNA"/>
</dbReference>
<organism evidence="1 2">
    <name type="scientific">Staphylotrichum tortipilum</name>
    <dbReference type="NCBI Taxonomy" id="2831512"/>
    <lineage>
        <taxon>Eukaryota</taxon>
        <taxon>Fungi</taxon>
        <taxon>Dikarya</taxon>
        <taxon>Ascomycota</taxon>
        <taxon>Pezizomycotina</taxon>
        <taxon>Sordariomycetes</taxon>
        <taxon>Sordariomycetidae</taxon>
        <taxon>Sordariales</taxon>
        <taxon>Chaetomiaceae</taxon>
        <taxon>Staphylotrichum</taxon>
    </lineage>
</organism>
<reference evidence="1" key="1">
    <citation type="journal article" date="2023" name="Mol. Phylogenet. Evol.">
        <title>Genome-scale phylogeny and comparative genomics of the fungal order Sordariales.</title>
        <authorList>
            <person name="Hensen N."/>
            <person name="Bonometti L."/>
            <person name="Westerberg I."/>
            <person name="Brannstrom I.O."/>
            <person name="Guillou S."/>
            <person name="Cros-Aarteil S."/>
            <person name="Calhoun S."/>
            <person name="Haridas S."/>
            <person name="Kuo A."/>
            <person name="Mondo S."/>
            <person name="Pangilinan J."/>
            <person name="Riley R."/>
            <person name="LaButti K."/>
            <person name="Andreopoulos B."/>
            <person name="Lipzen A."/>
            <person name="Chen C."/>
            <person name="Yan M."/>
            <person name="Daum C."/>
            <person name="Ng V."/>
            <person name="Clum A."/>
            <person name="Steindorff A."/>
            <person name="Ohm R.A."/>
            <person name="Martin F."/>
            <person name="Silar P."/>
            <person name="Natvig D.O."/>
            <person name="Lalanne C."/>
            <person name="Gautier V."/>
            <person name="Ament-Velasquez S.L."/>
            <person name="Kruys A."/>
            <person name="Hutchinson M.I."/>
            <person name="Powell A.J."/>
            <person name="Barry K."/>
            <person name="Miller A.N."/>
            <person name="Grigoriev I.V."/>
            <person name="Debuchy R."/>
            <person name="Gladieux P."/>
            <person name="Hiltunen Thoren M."/>
            <person name="Johannesson H."/>
        </authorList>
    </citation>
    <scope>NUCLEOTIDE SEQUENCE</scope>
    <source>
        <strain evidence="1">CBS 103.79</strain>
    </source>
</reference>
<dbReference type="AlphaFoldDB" id="A0AAN6RVJ0"/>